<evidence type="ECO:0000313" key="4">
    <source>
        <dbReference type="Proteomes" id="UP000000564"/>
    </source>
</evidence>
<proteinExistence type="predicted"/>
<dbReference type="GO" id="GO:0015970">
    <property type="term" value="P:guanosine tetraphosphate biosynthetic process"/>
    <property type="evidence" value="ECO:0007669"/>
    <property type="project" value="UniProtKB-UniPathway"/>
</dbReference>
<dbReference type="Gene3D" id="3.30.460.10">
    <property type="entry name" value="Beta Polymerase, domain 2"/>
    <property type="match status" value="1"/>
</dbReference>
<gene>
    <name evidence="3" type="ordered locus">SpyM3_0592</name>
</gene>
<sequence length="216" mass="24978">MKERLEHYSTSSIYSGFEVYLPLVLQTITDVIIAENIKSKKETGFKLYEHFTSRIKSEASMIEKCQRKQLPLTSKSALKIIKDSIGIRIICGFIDDIYRMVDLLKSIPGMSVNAEKDYILNAKPNGYRSYHLILELETHFPDILGEKKGCYFIEVQLRTIAQDSWASLEHQMKYKHQVANAEMITRELKRCADELASCDVTMQTIRQLIQETTEEE</sequence>
<dbReference type="Gene3D" id="1.10.287.860">
    <property type="entry name" value="Nucleotidyltransferase"/>
    <property type="match status" value="1"/>
</dbReference>
<feature type="domain" description="RelA/SpoT" evidence="2">
    <location>
        <begin position="53"/>
        <end position="180"/>
    </location>
</feature>
<evidence type="ECO:0000256" key="1">
    <source>
        <dbReference type="ARBA" id="ARBA00004976"/>
    </source>
</evidence>
<organism evidence="3 4">
    <name type="scientific">Streptococcus pyogenes serotype M3 (strain ATCC BAA-595 / MGAS315)</name>
    <dbReference type="NCBI Taxonomy" id="198466"/>
    <lineage>
        <taxon>Bacteria</taxon>
        <taxon>Bacillati</taxon>
        <taxon>Bacillota</taxon>
        <taxon>Bacilli</taxon>
        <taxon>Lactobacillales</taxon>
        <taxon>Streptococcaceae</taxon>
        <taxon>Streptococcus</taxon>
    </lineage>
</organism>
<dbReference type="PANTHER" id="PTHR47837:SF2">
    <property type="entry name" value="GTP PYROPHOSPHOKINASE YWAC"/>
    <property type="match status" value="1"/>
</dbReference>
<dbReference type="RefSeq" id="WP_011054374.1">
    <property type="nucleotide sequence ID" value="NC_004070.1"/>
</dbReference>
<dbReference type="PANTHER" id="PTHR47837">
    <property type="entry name" value="GTP PYROPHOSPHOKINASE YJBM"/>
    <property type="match status" value="1"/>
</dbReference>
<dbReference type="AlphaFoldDB" id="A0A0H2UTY1"/>
<dbReference type="InterPro" id="IPR052366">
    <property type="entry name" value="GTP_Pyrophosphokinase"/>
</dbReference>
<name>A0A0H2UTY1_STRP3</name>
<protein>
    <recommendedName>
        <fullName evidence="2">RelA/SpoT domain-containing protein</fullName>
    </recommendedName>
</protein>
<dbReference type="Pfam" id="PF04607">
    <property type="entry name" value="RelA_SpoT"/>
    <property type="match status" value="1"/>
</dbReference>
<evidence type="ECO:0000259" key="2">
    <source>
        <dbReference type="SMART" id="SM00954"/>
    </source>
</evidence>
<dbReference type="Proteomes" id="UP000000564">
    <property type="component" value="Chromosome"/>
</dbReference>
<dbReference type="SUPFAM" id="SSF81301">
    <property type="entry name" value="Nucleotidyltransferase"/>
    <property type="match status" value="1"/>
</dbReference>
<dbReference type="SMART" id="SM00954">
    <property type="entry name" value="RelA_SpoT"/>
    <property type="match status" value="1"/>
</dbReference>
<dbReference type="InterPro" id="IPR007685">
    <property type="entry name" value="RelA_SpoT"/>
</dbReference>
<dbReference type="UniPathway" id="UPA00908">
    <property type="reaction ID" value="UER00884"/>
</dbReference>
<dbReference type="EMBL" id="AE014074">
    <property type="protein sequence ID" value="AAM79199.1"/>
    <property type="molecule type" value="Genomic_DNA"/>
</dbReference>
<dbReference type="GeneID" id="69901022"/>
<dbReference type="CDD" id="cd05399">
    <property type="entry name" value="NT_Rel-Spo_like"/>
    <property type="match status" value="1"/>
</dbReference>
<evidence type="ECO:0000313" key="3">
    <source>
        <dbReference type="EMBL" id="AAM79199.1"/>
    </source>
</evidence>
<reference evidence="3 4" key="1">
    <citation type="journal article" date="2002" name="Proc. Natl. Acad. Sci. U.S.A.">
        <title>Genome sequence of a serotype M3 strain of group A Streptococcus: phage-encoded toxins, the high-virulence phenotype, and clone emergence.</title>
        <authorList>
            <person name="Beres S.B."/>
            <person name="Sylva G.L."/>
            <person name="Barbian K.D."/>
            <person name="Lei B."/>
            <person name="Hoff J.S."/>
            <person name="Mammarella N.D."/>
            <person name="Liu M.Y."/>
            <person name="Smoot J.C."/>
            <person name="Porcella S.F."/>
            <person name="Parkins L.D."/>
            <person name="Campbell D.S."/>
            <person name="Smith T.M."/>
            <person name="McCormick J.K."/>
            <person name="Leung D.Y."/>
            <person name="Schlievert P.M."/>
            <person name="Musser J.M."/>
        </authorList>
    </citation>
    <scope>NUCLEOTIDE SEQUENCE [LARGE SCALE GENOMIC DNA]</scope>
    <source>
        <strain evidence="4">ATCC BAA-595 / MGAS315</strain>
    </source>
</reference>
<dbReference type="KEGG" id="spg:SpyM3_0592"/>
<comment type="pathway">
    <text evidence="1">Purine metabolism; ppGpp biosynthesis; ppGpp from GTP: step 1/2.</text>
</comment>
<dbReference type="HOGENOM" id="CLU_077095_0_0_9"/>
<dbReference type="InterPro" id="IPR043519">
    <property type="entry name" value="NT_sf"/>
</dbReference>
<accession>A0A0H2UTY1</accession>